<protein>
    <recommendedName>
        <fullName evidence="4">O-methyltransferase C-terminal domain-containing protein</fullName>
    </recommendedName>
</protein>
<feature type="domain" description="O-methyltransferase C-terminal" evidence="4">
    <location>
        <begin position="4"/>
        <end position="108"/>
    </location>
</feature>
<dbReference type="InterPro" id="IPR016461">
    <property type="entry name" value="COMT-like"/>
</dbReference>
<dbReference type="InterPro" id="IPR029063">
    <property type="entry name" value="SAM-dependent_MTases_sf"/>
</dbReference>
<dbReference type="Gene3D" id="3.40.50.150">
    <property type="entry name" value="Vaccinia Virus protein VP39"/>
    <property type="match status" value="1"/>
</dbReference>
<accession>A0A8H5GJB1</accession>
<keyword evidence="1" id="KW-0489">Methyltransferase</keyword>
<evidence type="ECO:0000259" key="4">
    <source>
        <dbReference type="Pfam" id="PF00891"/>
    </source>
</evidence>
<proteinExistence type="predicted"/>
<organism evidence="5 6">
    <name type="scientific">Collybiopsis confluens</name>
    <dbReference type="NCBI Taxonomy" id="2823264"/>
    <lineage>
        <taxon>Eukaryota</taxon>
        <taxon>Fungi</taxon>
        <taxon>Dikarya</taxon>
        <taxon>Basidiomycota</taxon>
        <taxon>Agaricomycotina</taxon>
        <taxon>Agaricomycetes</taxon>
        <taxon>Agaricomycetidae</taxon>
        <taxon>Agaricales</taxon>
        <taxon>Marasmiineae</taxon>
        <taxon>Omphalotaceae</taxon>
        <taxon>Collybiopsis</taxon>
    </lineage>
</organism>
<gene>
    <name evidence="5" type="ORF">D9757_012694</name>
</gene>
<evidence type="ECO:0000256" key="1">
    <source>
        <dbReference type="ARBA" id="ARBA00022603"/>
    </source>
</evidence>
<dbReference type="GO" id="GO:0032259">
    <property type="term" value="P:methylation"/>
    <property type="evidence" value="ECO:0007669"/>
    <property type="project" value="UniProtKB-KW"/>
</dbReference>
<dbReference type="GO" id="GO:0008171">
    <property type="term" value="F:O-methyltransferase activity"/>
    <property type="evidence" value="ECO:0007669"/>
    <property type="project" value="InterPro"/>
</dbReference>
<dbReference type="PROSITE" id="PS51683">
    <property type="entry name" value="SAM_OMT_II"/>
    <property type="match status" value="1"/>
</dbReference>
<evidence type="ECO:0000256" key="2">
    <source>
        <dbReference type="ARBA" id="ARBA00022679"/>
    </source>
</evidence>
<evidence type="ECO:0000313" key="5">
    <source>
        <dbReference type="EMBL" id="KAF5366103.1"/>
    </source>
</evidence>
<sequence length="196" mass="22435">MIPVSKKYPHLKIIIEDVSAGIRDGANFWNTHFPRAVTTKHVTFQVCDIFREQPVKDAAVFHIRRVLHNWSDSYAKHILLALHHAATPKTKLIVAELLLHPTCADPMHDNSAEREGYQYKYAPEPLLANYGSTHEVAYMTDLTMMTLFNGQDRTLPAMKKLLNESGWHITHVFAKNERHLSHFLAERGSLQNSTKL</sequence>
<dbReference type="AlphaFoldDB" id="A0A8H5GJB1"/>
<dbReference type="OrthoDB" id="2410195at2759"/>
<dbReference type="InterPro" id="IPR001077">
    <property type="entry name" value="COMT_C"/>
</dbReference>
<dbReference type="Pfam" id="PF00891">
    <property type="entry name" value="Methyltransf_2"/>
    <property type="match status" value="1"/>
</dbReference>
<keyword evidence="2" id="KW-0808">Transferase</keyword>
<dbReference type="PANTHER" id="PTHR43712:SF2">
    <property type="entry name" value="O-METHYLTRANSFERASE CICE"/>
    <property type="match status" value="1"/>
</dbReference>
<keyword evidence="3" id="KW-0949">S-adenosyl-L-methionine</keyword>
<dbReference type="PANTHER" id="PTHR43712">
    <property type="entry name" value="PUTATIVE (AFU_ORTHOLOGUE AFUA_4G14580)-RELATED"/>
    <property type="match status" value="1"/>
</dbReference>
<reference evidence="5 6" key="1">
    <citation type="journal article" date="2020" name="ISME J.">
        <title>Uncovering the hidden diversity of litter-decomposition mechanisms in mushroom-forming fungi.</title>
        <authorList>
            <person name="Floudas D."/>
            <person name="Bentzer J."/>
            <person name="Ahren D."/>
            <person name="Johansson T."/>
            <person name="Persson P."/>
            <person name="Tunlid A."/>
        </authorList>
    </citation>
    <scope>NUCLEOTIDE SEQUENCE [LARGE SCALE GENOMIC DNA]</scope>
    <source>
        <strain evidence="5 6">CBS 406.79</strain>
    </source>
</reference>
<keyword evidence="6" id="KW-1185">Reference proteome</keyword>
<dbReference type="EMBL" id="JAACJN010000157">
    <property type="protein sequence ID" value="KAF5366103.1"/>
    <property type="molecule type" value="Genomic_DNA"/>
</dbReference>
<name>A0A8H5GJB1_9AGAR</name>
<dbReference type="Proteomes" id="UP000518752">
    <property type="component" value="Unassembled WGS sequence"/>
</dbReference>
<evidence type="ECO:0000313" key="6">
    <source>
        <dbReference type="Proteomes" id="UP000518752"/>
    </source>
</evidence>
<evidence type="ECO:0000256" key="3">
    <source>
        <dbReference type="ARBA" id="ARBA00022691"/>
    </source>
</evidence>
<dbReference type="SUPFAM" id="SSF53335">
    <property type="entry name" value="S-adenosyl-L-methionine-dependent methyltransferases"/>
    <property type="match status" value="1"/>
</dbReference>
<comment type="caution">
    <text evidence="5">The sequence shown here is derived from an EMBL/GenBank/DDBJ whole genome shotgun (WGS) entry which is preliminary data.</text>
</comment>